<evidence type="ECO:0000313" key="5">
    <source>
        <dbReference type="Proteomes" id="UP001264156"/>
    </source>
</evidence>
<dbReference type="PANTHER" id="PTHR43476:SF4">
    <property type="entry name" value="BLR0106 PROTEIN"/>
    <property type="match status" value="1"/>
</dbReference>
<dbReference type="GO" id="GO:0004497">
    <property type="term" value="F:monooxygenase activity"/>
    <property type="evidence" value="ECO:0007669"/>
    <property type="project" value="UniProtKB-KW"/>
</dbReference>
<accession>A0ABU2DJR2</accession>
<dbReference type="InterPro" id="IPR002938">
    <property type="entry name" value="FAD-bd"/>
</dbReference>
<name>A0ABU2DJR2_ACHAE</name>
<dbReference type="Pfam" id="PF01494">
    <property type="entry name" value="FAD_binding_3"/>
    <property type="match status" value="1"/>
</dbReference>
<evidence type="ECO:0000313" key="4">
    <source>
        <dbReference type="EMBL" id="MDR7948328.1"/>
    </source>
</evidence>
<evidence type="ECO:0000256" key="2">
    <source>
        <dbReference type="ARBA" id="ARBA00023027"/>
    </source>
</evidence>
<evidence type="ECO:0000259" key="3">
    <source>
        <dbReference type="Pfam" id="PF01494"/>
    </source>
</evidence>
<feature type="domain" description="FAD-binding" evidence="3">
    <location>
        <begin position="106"/>
        <end position="318"/>
    </location>
</feature>
<dbReference type="PRINTS" id="PR00420">
    <property type="entry name" value="RNGMNOXGNASE"/>
</dbReference>
<sequence>MKAAIIGGGPAGLFLAILLKQRQPAAAVTVYEQNPADATFGFGVVMADKGLDRLRDASPGVFDALAGAMRFSDRQVIVSNETPVTVQRPGSGGAIARIELLRILGVHARRLGVDVRYQERIDDFQALDADVVVGADGINSRVRDSDECGFDVHRYSLTNHFAWYGVAKAFPSPSLVFRKHGAGYFVAHYYPYSASMSTFVAECDHRSWQDLGMEAMSAEARQQLFEQVFAPELDGDALVSNHSSWRQFPVIRARNWCVGNRVLIGDALSSAHFSIGSGTRIAMEDAIALADALNGSPGDIPGALASYCATRQPQKQKLIGASEASFNWYERMRDWMDQYGPREFVLRFMTRTGRVDVGRLREQYPALVREFEAAGLMPAKCEGQP</sequence>
<proteinExistence type="predicted"/>
<keyword evidence="2" id="KW-0520">NAD</keyword>
<keyword evidence="1" id="KW-0560">Oxidoreductase</keyword>
<dbReference type="SUPFAM" id="SSF51905">
    <property type="entry name" value="FAD/NAD(P)-binding domain"/>
    <property type="match status" value="1"/>
</dbReference>
<dbReference type="InterPro" id="IPR036188">
    <property type="entry name" value="FAD/NAD-bd_sf"/>
</dbReference>
<reference evidence="5" key="1">
    <citation type="submission" date="2023-07" db="EMBL/GenBank/DDBJ databases">
        <title>Glyphosate-induced phosphonatase operons in soil bacteria of genus Achromobacter.</title>
        <authorList>
            <person name="Epiktetov D.O."/>
            <person name="Sviridov A.V."/>
            <person name="Tarlachkov S.V."/>
            <person name="Shushkova T.V."/>
            <person name="Toropygin I.Y."/>
            <person name="Leontievsky A."/>
        </authorList>
    </citation>
    <scope>NUCLEOTIDE SEQUENCE [LARGE SCALE GENOMIC DNA]</scope>
    <source>
        <strain evidence="5">Kg 16</strain>
    </source>
</reference>
<comment type="caution">
    <text evidence="4">The sequence shown here is derived from an EMBL/GenBank/DDBJ whole genome shotgun (WGS) entry which is preliminary data.</text>
</comment>
<dbReference type="RefSeq" id="WP_310535576.1">
    <property type="nucleotide sequence ID" value="NZ_JAVKVN010000011.1"/>
</dbReference>
<dbReference type="PANTHER" id="PTHR43476">
    <property type="entry name" value="3-(3-HYDROXY-PHENYL)PROPIONATE/3-HYDROXYCINNAMIC ACID HYDROXYLASE"/>
    <property type="match status" value="1"/>
</dbReference>
<dbReference type="Gene3D" id="3.50.50.60">
    <property type="entry name" value="FAD/NAD(P)-binding domain"/>
    <property type="match status" value="1"/>
</dbReference>
<organism evidence="4 5">
    <name type="scientific">Achromobacter aegrifaciens</name>
    <dbReference type="NCBI Taxonomy" id="1287736"/>
    <lineage>
        <taxon>Bacteria</taxon>
        <taxon>Pseudomonadati</taxon>
        <taxon>Pseudomonadota</taxon>
        <taxon>Betaproteobacteria</taxon>
        <taxon>Burkholderiales</taxon>
        <taxon>Alcaligenaceae</taxon>
        <taxon>Achromobacter</taxon>
    </lineage>
</organism>
<gene>
    <name evidence="4" type="ORF">RIU57_24630</name>
</gene>
<keyword evidence="5" id="KW-1185">Reference proteome</keyword>
<evidence type="ECO:0000256" key="1">
    <source>
        <dbReference type="ARBA" id="ARBA00023002"/>
    </source>
</evidence>
<protein>
    <submittedName>
        <fullName evidence="4">FAD-dependent monooxygenase</fullName>
    </submittedName>
</protein>
<dbReference type="EMBL" id="JAVKVN010000011">
    <property type="protein sequence ID" value="MDR7948328.1"/>
    <property type="molecule type" value="Genomic_DNA"/>
</dbReference>
<keyword evidence="4" id="KW-0503">Monooxygenase</keyword>
<dbReference type="Gene3D" id="3.30.9.20">
    <property type="match status" value="1"/>
</dbReference>
<dbReference type="Proteomes" id="UP001264156">
    <property type="component" value="Unassembled WGS sequence"/>
</dbReference>
<dbReference type="InterPro" id="IPR050631">
    <property type="entry name" value="PheA/TfdB_FAD_monoxygenase"/>
</dbReference>